<dbReference type="Proteomes" id="UP000533533">
    <property type="component" value="Unassembled WGS sequence"/>
</dbReference>
<evidence type="ECO:0000256" key="1">
    <source>
        <dbReference type="ARBA" id="ARBA00022857"/>
    </source>
</evidence>
<keyword evidence="1" id="KW-0521">NADP</keyword>
<dbReference type="RefSeq" id="WP_110386211.1">
    <property type="nucleotide sequence ID" value="NZ_JACHVZ010000018.1"/>
</dbReference>
<dbReference type="InterPro" id="IPR036291">
    <property type="entry name" value="NAD(P)-bd_dom_sf"/>
</dbReference>
<dbReference type="Gene3D" id="3.90.180.10">
    <property type="entry name" value="Medium-chain alcohol dehydrogenases, catalytic domain"/>
    <property type="match status" value="1"/>
</dbReference>
<dbReference type="Gene3D" id="3.40.50.720">
    <property type="entry name" value="NAD(P)-binding Rossmann-like Domain"/>
    <property type="match status" value="1"/>
</dbReference>
<dbReference type="SUPFAM" id="SSF51735">
    <property type="entry name" value="NAD(P)-binding Rossmann-fold domains"/>
    <property type="match status" value="1"/>
</dbReference>
<keyword evidence="3" id="KW-0472">Membrane</keyword>
<evidence type="ECO:0000259" key="4">
    <source>
        <dbReference type="Pfam" id="PF08240"/>
    </source>
</evidence>
<evidence type="ECO:0000313" key="5">
    <source>
        <dbReference type="EMBL" id="MBB2931270.1"/>
    </source>
</evidence>
<dbReference type="PANTHER" id="PTHR48106:SF18">
    <property type="entry name" value="QUINONE OXIDOREDUCTASE PIG3"/>
    <property type="match status" value="1"/>
</dbReference>
<dbReference type="InterPro" id="IPR011032">
    <property type="entry name" value="GroES-like_sf"/>
</dbReference>
<sequence>MKAICVTPERALALRDIPAPNQPAPDHVLIDIEASAINHGDKIFLRMPAAAGNALAASQHDVWGVSAAGRVVAAGAGVPARYTGKRVAVYRSLNRSPDNIGLWCETAQVPYTSCLILPDDVGALDYSGSLVNVITAYAFLETIAEAGHRGVIATAGNSATGLALAALARQRGMPVILLVRNQATQADLLRQRAQYVLVTTEEDFADTLSKLSTELGATAVFDGVGGGLTSQIAAHLPIRSAIYIYGTMGGPGALTVSAPLFLMKDLSMQRFSNFESRTVREPEKLTAALSALESVIADPVFRTRAGRVFCFDQIEEAMAFEAADGGKAILVP</sequence>
<dbReference type="EMBL" id="JACHVZ010000018">
    <property type="protein sequence ID" value="MBB2931270.1"/>
    <property type="molecule type" value="Genomic_DNA"/>
</dbReference>
<dbReference type="Pfam" id="PF08240">
    <property type="entry name" value="ADH_N"/>
    <property type="match status" value="1"/>
</dbReference>
<feature type="domain" description="Alcohol dehydrogenase-like N-terminal" evidence="4">
    <location>
        <begin position="25"/>
        <end position="115"/>
    </location>
</feature>
<feature type="transmembrane region" description="Helical" evidence="3">
    <location>
        <begin position="242"/>
        <end position="262"/>
    </location>
</feature>
<dbReference type="PANTHER" id="PTHR48106">
    <property type="entry name" value="QUINONE OXIDOREDUCTASE PIG3-RELATED"/>
    <property type="match status" value="1"/>
</dbReference>
<keyword evidence="3" id="KW-1133">Transmembrane helix</keyword>
<keyword evidence="2" id="KW-0560">Oxidoreductase</keyword>
<protein>
    <submittedName>
        <fullName evidence="5">NADPH:quinone reductase-like Zn-dependent oxidoreductase</fullName>
    </submittedName>
</protein>
<gene>
    <name evidence="5" type="ORF">FHX59_005740</name>
</gene>
<reference evidence="5 6" key="1">
    <citation type="submission" date="2020-08" db="EMBL/GenBank/DDBJ databases">
        <title>Genomic Encyclopedia of Type Strains, Phase IV (KMG-V): Genome sequencing to study the core and pangenomes of soil and plant-associated prokaryotes.</title>
        <authorList>
            <person name="Whitman W."/>
        </authorList>
    </citation>
    <scope>NUCLEOTIDE SEQUENCE [LARGE SCALE GENOMIC DNA]</scope>
    <source>
        <strain evidence="5 6">SRMrh-85</strain>
    </source>
</reference>
<organism evidence="5 6">
    <name type="scientific">Paraburkholderia silvatlantica</name>
    <dbReference type="NCBI Taxonomy" id="321895"/>
    <lineage>
        <taxon>Bacteria</taxon>
        <taxon>Pseudomonadati</taxon>
        <taxon>Pseudomonadota</taxon>
        <taxon>Betaproteobacteria</taxon>
        <taxon>Burkholderiales</taxon>
        <taxon>Burkholderiaceae</taxon>
        <taxon>Paraburkholderia</taxon>
    </lineage>
</organism>
<keyword evidence="3" id="KW-0812">Transmembrane</keyword>
<dbReference type="SUPFAM" id="SSF50129">
    <property type="entry name" value="GroES-like"/>
    <property type="match status" value="1"/>
</dbReference>
<keyword evidence="6" id="KW-1185">Reference proteome</keyword>
<name>A0ABR6FUZ9_9BURK</name>
<evidence type="ECO:0000313" key="6">
    <source>
        <dbReference type="Proteomes" id="UP000533533"/>
    </source>
</evidence>
<accession>A0ABR6FUZ9</accession>
<evidence type="ECO:0000256" key="2">
    <source>
        <dbReference type="ARBA" id="ARBA00023002"/>
    </source>
</evidence>
<comment type="caution">
    <text evidence="5">The sequence shown here is derived from an EMBL/GenBank/DDBJ whole genome shotgun (WGS) entry which is preliminary data.</text>
</comment>
<dbReference type="InterPro" id="IPR013154">
    <property type="entry name" value="ADH-like_N"/>
</dbReference>
<evidence type="ECO:0000256" key="3">
    <source>
        <dbReference type="SAM" id="Phobius"/>
    </source>
</evidence>
<proteinExistence type="predicted"/>